<proteinExistence type="predicted"/>
<organism evidence="2 3">
    <name type="scientific">Flavobacterium artemisiae</name>
    <dbReference type="NCBI Taxonomy" id="2126556"/>
    <lineage>
        <taxon>Bacteria</taxon>
        <taxon>Pseudomonadati</taxon>
        <taxon>Bacteroidota</taxon>
        <taxon>Flavobacteriia</taxon>
        <taxon>Flavobacteriales</taxon>
        <taxon>Flavobacteriaceae</taxon>
        <taxon>Flavobacterium</taxon>
    </lineage>
</organism>
<dbReference type="RefSeq" id="WP_379816584.1">
    <property type="nucleotide sequence ID" value="NZ_JBHUDZ010000022.1"/>
</dbReference>
<sequence>MNIKLKCLLLLCIPLFSSCLNADCEQVSEIYREKECLLIVKEVPHKYGVYFKIKGTSLKTGKDTLYDEENRWFSLYLKNIKKGDTIIKKKGELVFSIHKKDTVFNFNWECHGKIYK</sequence>
<dbReference type="PROSITE" id="PS51257">
    <property type="entry name" value="PROKAR_LIPOPROTEIN"/>
    <property type="match status" value="1"/>
</dbReference>
<dbReference type="Proteomes" id="UP001597138">
    <property type="component" value="Unassembled WGS sequence"/>
</dbReference>
<feature type="chain" id="PRO_5045615421" description="Lipoprotein" evidence="1">
    <location>
        <begin position="23"/>
        <end position="116"/>
    </location>
</feature>
<protein>
    <recommendedName>
        <fullName evidence="4">Lipoprotein</fullName>
    </recommendedName>
</protein>
<reference evidence="3" key="1">
    <citation type="journal article" date="2019" name="Int. J. Syst. Evol. Microbiol.">
        <title>The Global Catalogue of Microorganisms (GCM) 10K type strain sequencing project: providing services to taxonomists for standard genome sequencing and annotation.</title>
        <authorList>
            <consortium name="The Broad Institute Genomics Platform"/>
            <consortium name="The Broad Institute Genome Sequencing Center for Infectious Disease"/>
            <person name="Wu L."/>
            <person name="Ma J."/>
        </authorList>
    </citation>
    <scope>NUCLEOTIDE SEQUENCE [LARGE SCALE GENOMIC DNA]</scope>
    <source>
        <strain evidence="3">CCUG 70865</strain>
    </source>
</reference>
<evidence type="ECO:0000313" key="3">
    <source>
        <dbReference type="Proteomes" id="UP001597138"/>
    </source>
</evidence>
<gene>
    <name evidence="2" type="ORF">ACFSC2_25100</name>
</gene>
<keyword evidence="3" id="KW-1185">Reference proteome</keyword>
<comment type="caution">
    <text evidence="2">The sequence shown here is derived from an EMBL/GenBank/DDBJ whole genome shotgun (WGS) entry which is preliminary data.</text>
</comment>
<evidence type="ECO:0000313" key="2">
    <source>
        <dbReference type="EMBL" id="MFD1606038.1"/>
    </source>
</evidence>
<keyword evidence="1" id="KW-0732">Signal</keyword>
<feature type="signal peptide" evidence="1">
    <location>
        <begin position="1"/>
        <end position="22"/>
    </location>
</feature>
<evidence type="ECO:0008006" key="4">
    <source>
        <dbReference type="Google" id="ProtNLM"/>
    </source>
</evidence>
<name>A0ABW4HKA9_9FLAO</name>
<accession>A0ABW4HKA9</accession>
<dbReference type="EMBL" id="JBHUDZ010000022">
    <property type="protein sequence ID" value="MFD1606038.1"/>
    <property type="molecule type" value="Genomic_DNA"/>
</dbReference>
<evidence type="ECO:0000256" key="1">
    <source>
        <dbReference type="SAM" id="SignalP"/>
    </source>
</evidence>